<evidence type="ECO:0000313" key="3">
    <source>
        <dbReference type="Proteomes" id="UP001148838"/>
    </source>
</evidence>
<reference evidence="2 3" key="1">
    <citation type="journal article" date="2022" name="Allergy">
        <title>Genome assembly and annotation of Periplaneta americana reveal a comprehensive cockroach allergen profile.</title>
        <authorList>
            <person name="Wang L."/>
            <person name="Xiong Q."/>
            <person name="Saelim N."/>
            <person name="Wang L."/>
            <person name="Nong W."/>
            <person name="Wan A.T."/>
            <person name="Shi M."/>
            <person name="Liu X."/>
            <person name="Cao Q."/>
            <person name="Hui J.H.L."/>
            <person name="Sookrung N."/>
            <person name="Leung T.F."/>
            <person name="Tungtrongchitr A."/>
            <person name="Tsui S.K.W."/>
        </authorList>
    </citation>
    <scope>NUCLEOTIDE SEQUENCE [LARGE SCALE GENOMIC DNA]</scope>
    <source>
        <strain evidence="2">PWHHKU_190912</strain>
    </source>
</reference>
<keyword evidence="3" id="KW-1185">Reference proteome</keyword>
<dbReference type="EMBL" id="JAJSOF020000038">
    <property type="protein sequence ID" value="KAJ4427331.1"/>
    <property type="molecule type" value="Genomic_DNA"/>
</dbReference>
<feature type="region of interest" description="Disordered" evidence="1">
    <location>
        <begin position="1"/>
        <end position="23"/>
    </location>
</feature>
<name>A0ABQ8S007_PERAM</name>
<proteinExistence type="predicted"/>
<sequence length="264" mass="31020">MSPCFARGQRGRGKEARNVGGAPHHNLLSRNIELFPSLRTSSVTMEQQPQGSNYGEITPLRRKSSAVIHSRERESIANIIKCCEEEKLNKCLLELLDKEYERAAKYSGKSISSVRRIKNNIELQPNDTLLRERKGILRYHYEEGWIEQEKNSLRHRDSNSGFQLYVLTLYPISHTGFHCENWALNRPNKRKTESAEMKFLRSLTSYTPSDHRRNEDTRNQLQIYNLTEESDRHKTEWLEYIQRMEGHLFLKIQTELPIARTKVY</sequence>
<gene>
    <name evidence="2" type="ORF">ANN_24951</name>
</gene>
<protein>
    <submittedName>
        <fullName evidence="2">Uncharacterized protein</fullName>
    </submittedName>
</protein>
<dbReference type="Proteomes" id="UP001148838">
    <property type="component" value="Unassembled WGS sequence"/>
</dbReference>
<comment type="caution">
    <text evidence="2">The sequence shown here is derived from an EMBL/GenBank/DDBJ whole genome shotgun (WGS) entry which is preliminary data.</text>
</comment>
<evidence type="ECO:0000313" key="2">
    <source>
        <dbReference type="EMBL" id="KAJ4427331.1"/>
    </source>
</evidence>
<evidence type="ECO:0000256" key="1">
    <source>
        <dbReference type="SAM" id="MobiDB-lite"/>
    </source>
</evidence>
<organism evidence="2 3">
    <name type="scientific">Periplaneta americana</name>
    <name type="common">American cockroach</name>
    <name type="synonym">Blatta americana</name>
    <dbReference type="NCBI Taxonomy" id="6978"/>
    <lineage>
        <taxon>Eukaryota</taxon>
        <taxon>Metazoa</taxon>
        <taxon>Ecdysozoa</taxon>
        <taxon>Arthropoda</taxon>
        <taxon>Hexapoda</taxon>
        <taxon>Insecta</taxon>
        <taxon>Pterygota</taxon>
        <taxon>Neoptera</taxon>
        <taxon>Polyneoptera</taxon>
        <taxon>Dictyoptera</taxon>
        <taxon>Blattodea</taxon>
        <taxon>Blattoidea</taxon>
        <taxon>Blattidae</taxon>
        <taxon>Blattinae</taxon>
        <taxon>Periplaneta</taxon>
    </lineage>
</organism>
<accession>A0ABQ8S007</accession>